<dbReference type="EnsemblMetazoa" id="Aqu2.1.09240_001">
    <property type="protein sequence ID" value="Aqu2.1.09240_001"/>
    <property type="gene ID" value="Aqu2.1.09240"/>
</dbReference>
<proteinExistence type="predicted"/>
<accession>A0A1X7T411</accession>
<organism evidence="1">
    <name type="scientific">Amphimedon queenslandica</name>
    <name type="common">Sponge</name>
    <dbReference type="NCBI Taxonomy" id="400682"/>
    <lineage>
        <taxon>Eukaryota</taxon>
        <taxon>Metazoa</taxon>
        <taxon>Porifera</taxon>
        <taxon>Demospongiae</taxon>
        <taxon>Heteroscleromorpha</taxon>
        <taxon>Haplosclerida</taxon>
        <taxon>Niphatidae</taxon>
        <taxon>Amphimedon</taxon>
    </lineage>
</organism>
<protein>
    <submittedName>
        <fullName evidence="1">Uncharacterized protein</fullName>
    </submittedName>
</protein>
<dbReference type="AlphaFoldDB" id="A0A1X7T411"/>
<dbReference type="InParanoid" id="A0A1X7T411"/>
<reference evidence="1" key="1">
    <citation type="submission" date="2017-05" db="UniProtKB">
        <authorList>
            <consortium name="EnsemblMetazoa"/>
        </authorList>
    </citation>
    <scope>IDENTIFICATION</scope>
</reference>
<evidence type="ECO:0000313" key="1">
    <source>
        <dbReference type="EnsemblMetazoa" id="Aqu2.1.09240_001"/>
    </source>
</evidence>
<sequence length="117" mass="13119">MVFLFGLTLQHLTTLNYLENILQLHDIVRVAVACVHLNKFDEEAYRCAFEAIFGEVTKHTKGFDVGKTLNGIIADRSNPHLKRLELAIGKELADKVIKGCQLYPVPGPLSTISKRSR</sequence>
<name>A0A1X7T411_AMPQE</name>